<keyword evidence="1" id="KW-0812">Transmembrane</keyword>
<reference evidence="2 3" key="1">
    <citation type="submission" date="2020-08" db="EMBL/GenBank/DDBJ databases">
        <title>Genomic Encyclopedia of Type Strains, Phase III (KMG-III): the genomes of soil and plant-associated and newly described type strains.</title>
        <authorList>
            <person name="Whitman W."/>
        </authorList>
    </citation>
    <scope>NUCLEOTIDE SEQUENCE [LARGE SCALE GENOMIC DNA]</scope>
    <source>
        <strain evidence="2 3">CECT 8712</strain>
    </source>
</reference>
<feature type="transmembrane region" description="Helical" evidence="1">
    <location>
        <begin position="12"/>
        <end position="32"/>
    </location>
</feature>
<dbReference type="AlphaFoldDB" id="A0A841IVE9"/>
<dbReference type="Proteomes" id="UP000536604">
    <property type="component" value="Unassembled WGS sequence"/>
</dbReference>
<keyword evidence="1" id="KW-0472">Membrane</keyword>
<comment type="caution">
    <text evidence="2">The sequence shown here is derived from an EMBL/GenBank/DDBJ whole genome shotgun (WGS) entry which is preliminary data.</text>
</comment>
<sequence length="190" mass="20635">MLANLSDPTVLVALVTGATTAISTITASALTSRRSLKAEDARAGHALDTERARWEREDTRKEREEADDLVTAVTESVLRFGMTARWARHIQLAGPSRPGREGLADLQLPEDALRAVAAVERLRSTLPEQERAAAEELRDEIDRVFDLVTSGRGEGGPAELKKGLDARLRRLTDALSTGKQVSPAVSEEGR</sequence>
<dbReference type="EMBL" id="JACHJO010000005">
    <property type="protein sequence ID" value="MBB6120158.1"/>
    <property type="molecule type" value="Genomic_DNA"/>
</dbReference>
<dbReference type="RefSeq" id="WP_184290890.1">
    <property type="nucleotide sequence ID" value="NZ_JACHJO010000005.1"/>
</dbReference>
<evidence type="ECO:0000256" key="1">
    <source>
        <dbReference type="SAM" id="Phobius"/>
    </source>
</evidence>
<protein>
    <submittedName>
        <fullName evidence="2">Uncharacterized protein</fullName>
    </submittedName>
</protein>
<evidence type="ECO:0000313" key="2">
    <source>
        <dbReference type="EMBL" id="MBB6120158.1"/>
    </source>
</evidence>
<name>A0A841IVE9_9ACTN</name>
<proteinExistence type="predicted"/>
<gene>
    <name evidence="2" type="ORF">FHS13_002109</name>
</gene>
<keyword evidence="3" id="KW-1185">Reference proteome</keyword>
<accession>A0A841IVE9</accession>
<keyword evidence="1" id="KW-1133">Transmembrane helix</keyword>
<organism evidence="2 3">
    <name type="scientific">Nocardiopsis algeriensis</name>
    <dbReference type="NCBI Taxonomy" id="1478215"/>
    <lineage>
        <taxon>Bacteria</taxon>
        <taxon>Bacillati</taxon>
        <taxon>Actinomycetota</taxon>
        <taxon>Actinomycetes</taxon>
        <taxon>Streptosporangiales</taxon>
        <taxon>Nocardiopsidaceae</taxon>
        <taxon>Nocardiopsis</taxon>
    </lineage>
</organism>
<evidence type="ECO:0000313" key="3">
    <source>
        <dbReference type="Proteomes" id="UP000536604"/>
    </source>
</evidence>